<accession>A0ABV3V7H5</accession>
<dbReference type="InterPro" id="IPR001845">
    <property type="entry name" value="HTH_ArsR_DNA-bd_dom"/>
</dbReference>
<reference evidence="2 3" key="1">
    <citation type="journal article" date="2024" name="Fungal Genet. Biol.">
        <title>The porcine skin microbiome exhibits broad fungal antagonism.</title>
        <authorList>
            <person name="De La Cruz K.F."/>
            <person name="Townsend E.C."/>
            <person name="Alex Cheong J.Z."/>
            <person name="Salamzade R."/>
            <person name="Liu A."/>
            <person name="Sandstrom S."/>
            <person name="Davila E."/>
            <person name="Huang L."/>
            <person name="Xu K.H."/>
            <person name="Wu S.Y."/>
            <person name="Meudt J.J."/>
            <person name="Shanmuganayagam D."/>
            <person name="Gibson A.L.F."/>
            <person name="Kalan L.R."/>
        </authorList>
    </citation>
    <scope>NUCLEOTIDE SEQUENCE [LARGE SCALE GENOMIC DNA]</scope>
    <source>
        <strain evidence="2 3">LK2625</strain>
    </source>
</reference>
<dbReference type="RefSeq" id="WP_158222959.1">
    <property type="nucleotide sequence ID" value="NZ_CAUREL010000018.1"/>
</dbReference>
<dbReference type="Proteomes" id="UP001558481">
    <property type="component" value="Unassembled WGS sequence"/>
</dbReference>
<keyword evidence="3" id="KW-1185">Reference proteome</keyword>
<feature type="domain" description="HTH arsR-type" evidence="1">
    <location>
        <begin position="42"/>
        <end position="85"/>
    </location>
</feature>
<dbReference type="InterPro" id="IPR036390">
    <property type="entry name" value="WH_DNA-bd_sf"/>
</dbReference>
<dbReference type="Gene3D" id="1.10.10.10">
    <property type="entry name" value="Winged helix-like DNA-binding domain superfamily/Winged helix DNA-binding domain"/>
    <property type="match status" value="1"/>
</dbReference>
<dbReference type="EMBL" id="JAYWLU010000016">
    <property type="protein sequence ID" value="MEX3595739.1"/>
    <property type="molecule type" value="Genomic_DNA"/>
</dbReference>
<evidence type="ECO:0000313" key="3">
    <source>
        <dbReference type="Proteomes" id="UP001558481"/>
    </source>
</evidence>
<name>A0ABV3V7H5_9MICC</name>
<comment type="caution">
    <text evidence="2">The sequence shown here is derived from an EMBL/GenBank/DDBJ whole genome shotgun (WGS) entry which is preliminary data.</text>
</comment>
<evidence type="ECO:0000313" key="2">
    <source>
        <dbReference type="EMBL" id="MEX3595739.1"/>
    </source>
</evidence>
<evidence type="ECO:0000259" key="1">
    <source>
        <dbReference type="Pfam" id="PF01022"/>
    </source>
</evidence>
<dbReference type="SUPFAM" id="SSF46785">
    <property type="entry name" value="Winged helix' DNA-binding domain"/>
    <property type="match status" value="1"/>
</dbReference>
<gene>
    <name evidence="2" type="ORF">VVR66_13545</name>
</gene>
<dbReference type="InterPro" id="IPR036388">
    <property type="entry name" value="WH-like_DNA-bd_sf"/>
</dbReference>
<organism evidence="2 3">
    <name type="scientific">Kocuria carniphila</name>
    <dbReference type="NCBI Taxonomy" id="262208"/>
    <lineage>
        <taxon>Bacteria</taxon>
        <taxon>Bacillati</taxon>
        <taxon>Actinomycetota</taxon>
        <taxon>Actinomycetes</taxon>
        <taxon>Micrococcales</taxon>
        <taxon>Micrococcaceae</taxon>
        <taxon>Kocuria</taxon>
    </lineage>
</organism>
<dbReference type="Pfam" id="PF01022">
    <property type="entry name" value="HTH_5"/>
    <property type="match status" value="1"/>
</dbReference>
<proteinExistence type="predicted"/>
<protein>
    <submittedName>
        <fullName evidence="2">Helix-turn-helix domain-containing protein</fullName>
    </submittedName>
</protein>
<sequence>MATWFSGLMRVVDVYRLSRRLKELADAAVPAEGDGRLKPGEMEVMNYLAENPGESVSGIARGTRLSKSLVSRYVRELHGVGLVQYRVDCFDARFRMIELSESARKEIQLRAEVSVQFALYEHEPWLSYKQQRDALDLMKSLADILR</sequence>